<name>A0ABX3G5U9_9ACTN</name>
<dbReference type="EMBL" id="MQUR01000024">
    <property type="protein sequence ID" value="OLZ67914.1"/>
    <property type="molecule type" value="Genomic_DNA"/>
</dbReference>
<evidence type="ECO:0000313" key="3">
    <source>
        <dbReference type="Proteomes" id="UP000187151"/>
    </source>
</evidence>
<gene>
    <name evidence="2" type="ORF">AVW11_13150</name>
</gene>
<dbReference type="Proteomes" id="UP000187151">
    <property type="component" value="Unassembled WGS sequence"/>
</dbReference>
<evidence type="ECO:0000256" key="1">
    <source>
        <dbReference type="SAM" id="SignalP"/>
    </source>
</evidence>
<reference evidence="2 3" key="1">
    <citation type="submission" date="2016-01" db="EMBL/GenBank/DDBJ databases">
        <title>Streptomyces amritsarensis strain MTCC 11845 genome sequencing and assembly.</title>
        <authorList>
            <person name="Sharma D."/>
            <person name="Nair G.R."/>
            <person name="Kaur G."/>
            <person name="Manhas R.K."/>
            <person name="Mayilraj S."/>
        </authorList>
    </citation>
    <scope>NUCLEOTIDE SEQUENCE [LARGE SCALE GENOMIC DNA]</scope>
    <source>
        <strain evidence="2 3">MTCC 11845</strain>
    </source>
</reference>
<dbReference type="RefSeq" id="WP_076044066.1">
    <property type="nucleotide sequence ID" value="NZ_MQUR01000024.1"/>
</dbReference>
<proteinExistence type="predicted"/>
<feature type="signal peptide" evidence="1">
    <location>
        <begin position="1"/>
        <end position="30"/>
    </location>
</feature>
<keyword evidence="3" id="KW-1185">Reference proteome</keyword>
<dbReference type="PROSITE" id="PS51257">
    <property type="entry name" value="PROKAR_LIPOPROTEIN"/>
    <property type="match status" value="1"/>
</dbReference>
<comment type="caution">
    <text evidence="2">The sequence shown here is derived from an EMBL/GenBank/DDBJ whole genome shotgun (WGS) entry which is preliminary data.</text>
</comment>
<evidence type="ECO:0008006" key="4">
    <source>
        <dbReference type="Google" id="ProtNLM"/>
    </source>
</evidence>
<organism evidence="2 3">
    <name type="scientific">Streptomyces amritsarensis</name>
    <dbReference type="NCBI Taxonomy" id="681158"/>
    <lineage>
        <taxon>Bacteria</taxon>
        <taxon>Bacillati</taxon>
        <taxon>Actinomycetota</taxon>
        <taxon>Actinomycetes</taxon>
        <taxon>Kitasatosporales</taxon>
        <taxon>Streptomycetaceae</taxon>
        <taxon>Streptomyces</taxon>
    </lineage>
</organism>
<accession>A0ABX3G5U9</accession>
<feature type="chain" id="PRO_5045893629" description="Tudor domain-containing protein" evidence="1">
    <location>
        <begin position="31"/>
        <end position="176"/>
    </location>
</feature>
<sequence>MSLEPRSRWRPALAGGVAMLAGLVAGCSGATGNGTPAADRSAGQVSHWVDGATVESVAKTLHVRLPAAATEAKAAHWEGLQDDGLIMAFVLPTDEVDTFVAQLKPEQPLSLREQPLTRNTNPSTPFSHLGLPEPDLLARVREGQVCAPCEDNLNWLKVAVAQVDDRTSRVYLRGVD</sequence>
<protein>
    <recommendedName>
        <fullName evidence="4">Tudor domain-containing protein</fullName>
    </recommendedName>
</protein>
<keyword evidence="1" id="KW-0732">Signal</keyword>
<evidence type="ECO:0000313" key="2">
    <source>
        <dbReference type="EMBL" id="OLZ67914.1"/>
    </source>
</evidence>